<gene>
    <name evidence="1" type="ORF">CRE_17981</name>
</gene>
<dbReference type="InParanoid" id="E3MDB3"/>
<name>E3MDB3_CAERE</name>
<evidence type="ECO:0008006" key="3">
    <source>
        <dbReference type="Google" id="ProtNLM"/>
    </source>
</evidence>
<protein>
    <recommendedName>
        <fullName evidence="3">F-box associated domain-containing protein</fullName>
    </recommendedName>
</protein>
<dbReference type="InterPro" id="IPR021942">
    <property type="entry name" value="DUF3557"/>
</dbReference>
<evidence type="ECO:0000313" key="1">
    <source>
        <dbReference type="EMBL" id="EFO99090.1"/>
    </source>
</evidence>
<dbReference type="OrthoDB" id="5911061at2759"/>
<dbReference type="EMBL" id="DS268437">
    <property type="protein sequence ID" value="EFO99090.1"/>
    <property type="molecule type" value="Genomic_DNA"/>
</dbReference>
<reference evidence="1" key="1">
    <citation type="submission" date="2007-07" db="EMBL/GenBank/DDBJ databases">
        <title>PCAP assembly of the Caenorhabditis remanei genome.</title>
        <authorList>
            <consortium name="The Caenorhabditis remanei Sequencing Consortium"/>
            <person name="Wilson R.K."/>
        </authorList>
    </citation>
    <scope>NUCLEOTIDE SEQUENCE [LARGE SCALE GENOMIC DNA]</scope>
    <source>
        <strain evidence="1">PB4641</strain>
    </source>
</reference>
<dbReference type="GeneID" id="9807049"/>
<dbReference type="HOGENOM" id="CLU_042576_3_1_1"/>
<dbReference type="CTD" id="9807049"/>
<dbReference type="Pfam" id="PF12078">
    <property type="entry name" value="DUF3557"/>
    <property type="match status" value="1"/>
</dbReference>
<evidence type="ECO:0000313" key="2">
    <source>
        <dbReference type="Proteomes" id="UP000008281"/>
    </source>
</evidence>
<dbReference type="RefSeq" id="XP_003105682.2">
    <property type="nucleotide sequence ID" value="XM_003105634.2"/>
</dbReference>
<dbReference type="PANTHER" id="PTHR31379:SF1">
    <property type="entry name" value="F-BOX C PROTEIN-RELATED"/>
    <property type="match status" value="1"/>
</dbReference>
<proteinExistence type="predicted"/>
<sequence>MTPPLSYPALKLVLEYVELEKRIHLTSRSSFLQRIDKAIPVYARYFSLRGDNLTLDTFLFAVEHNYHRVEDEMNGKLLMHFLRGRSSINVALAVFTGVKTSQEIPVKLNLTINKLTTYYCNFEIVLPMINLRSLPITALSIILKEPTNVDHEIVHSAKNVCFEVNSLRNNLIGVEKLRNKSVQFEFQDLPITDVVRIIKYWIQHGKEVGTKFLLSCFANSALDEVMVNLQEEFNKARGYSEAINEHFLSGFSIPLSSSSKLLVYEIGKHCDKLVLKVV</sequence>
<keyword evidence="2" id="KW-1185">Reference proteome</keyword>
<dbReference type="FunCoup" id="E3MDB3">
    <property type="interactions" value="546"/>
</dbReference>
<dbReference type="AlphaFoldDB" id="E3MDB3"/>
<dbReference type="KEGG" id="crq:GCK72_008011"/>
<dbReference type="PANTHER" id="PTHR31379">
    <property type="entry name" value="F-BOX C PROTEIN-RELATED-RELATED"/>
    <property type="match status" value="1"/>
</dbReference>
<dbReference type="Proteomes" id="UP000008281">
    <property type="component" value="Unassembled WGS sequence"/>
</dbReference>
<dbReference type="eggNOG" id="ENOG502TKE5">
    <property type="taxonomic scope" value="Eukaryota"/>
</dbReference>
<accession>E3MDB3</accession>
<organism evidence="2">
    <name type="scientific">Caenorhabditis remanei</name>
    <name type="common">Caenorhabditis vulgaris</name>
    <dbReference type="NCBI Taxonomy" id="31234"/>
    <lineage>
        <taxon>Eukaryota</taxon>
        <taxon>Metazoa</taxon>
        <taxon>Ecdysozoa</taxon>
        <taxon>Nematoda</taxon>
        <taxon>Chromadorea</taxon>
        <taxon>Rhabditida</taxon>
        <taxon>Rhabditina</taxon>
        <taxon>Rhabditomorpha</taxon>
        <taxon>Rhabditoidea</taxon>
        <taxon>Rhabditidae</taxon>
        <taxon>Peloderinae</taxon>
        <taxon>Caenorhabditis</taxon>
    </lineage>
</organism>